<dbReference type="InterPro" id="IPR010982">
    <property type="entry name" value="Lambda_DNA-bd_dom_sf"/>
</dbReference>
<dbReference type="InterPro" id="IPR001387">
    <property type="entry name" value="Cro/C1-type_HTH"/>
</dbReference>
<comment type="caution">
    <text evidence="2">The sequence shown here is derived from an EMBL/GenBank/DDBJ whole genome shotgun (WGS) entry which is preliminary data.</text>
</comment>
<dbReference type="RefSeq" id="WP_164131314.1">
    <property type="nucleotide sequence ID" value="NZ_JAAGOX010000025.1"/>
</dbReference>
<dbReference type="SMART" id="SM00530">
    <property type="entry name" value="HTH_XRE"/>
    <property type="match status" value="1"/>
</dbReference>
<reference evidence="2" key="1">
    <citation type="submission" date="2020-02" db="EMBL/GenBank/DDBJ databases">
        <title>Delineation of the pyrene-degrading pathway in Roseobacter clade bacteria by genomic analysis.</title>
        <authorList>
            <person name="Zhou H."/>
            <person name="Wang H."/>
        </authorList>
    </citation>
    <scope>NUCLEOTIDE SEQUENCE</scope>
    <source>
        <strain evidence="2">PrR005</strain>
    </source>
</reference>
<dbReference type="EMBL" id="JAAGOX010000025">
    <property type="protein sequence ID" value="NDW46321.1"/>
    <property type="molecule type" value="Genomic_DNA"/>
</dbReference>
<proteinExistence type="predicted"/>
<dbReference type="SUPFAM" id="SSF47413">
    <property type="entry name" value="lambda repressor-like DNA-binding domains"/>
    <property type="match status" value="1"/>
</dbReference>
<dbReference type="Gene3D" id="1.10.260.40">
    <property type="entry name" value="lambda repressor-like DNA-binding domains"/>
    <property type="match status" value="1"/>
</dbReference>
<dbReference type="GO" id="GO:0003677">
    <property type="term" value="F:DNA binding"/>
    <property type="evidence" value="ECO:0007669"/>
    <property type="project" value="InterPro"/>
</dbReference>
<evidence type="ECO:0000259" key="1">
    <source>
        <dbReference type="PROSITE" id="PS50943"/>
    </source>
</evidence>
<organism evidence="2">
    <name type="scientific">Ruegeria sp. PrR005</name>
    <dbReference type="NCBI Taxonomy" id="2706882"/>
    <lineage>
        <taxon>Bacteria</taxon>
        <taxon>Pseudomonadati</taxon>
        <taxon>Pseudomonadota</taxon>
        <taxon>Alphaproteobacteria</taxon>
        <taxon>Rhodobacterales</taxon>
        <taxon>Roseobacteraceae</taxon>
        <taxon>Ruegeria</taxon>
    </lineage>
</organism>
<sequence>MFDDSYTGKRREIGARIKKRRLEIGLTQQELAEALGHGSSHRINQIELGRLRLYAEELPKLCWTLDCLVSDIVPGEPAKGIK</sequence>
<dbReference type="AlphaFoldDB" id="A0A6B2NQA2"/>
<feature type="domain" description="HTH cro/C1-type" evidence="1">
    <location>
        <begin position="17"/>
        <end position="72"/>
    </location>
</feature>
<protein>
    <submittedName>
        <fullName evidence="2">Helix-turn-helix transcriptional regulator</fullName>
    </submittedName>
</protein>
<name>A0A6B2NQA2_9RHOB</name>
<dbReference type="PROSITE" id="PS50943">
    <property type="entry name" value="HTH_CROC1"/>
    <property type="match status" value="1"/>
</dbReference>
<dbReference type="CDD" id="cd00093">
    <property type="entry name" value="HTH_XRE"/>
    <property type="match status" value="1"/>
</dbReference>
<accession>A0A6B2NQA2</accession>
<evidence type="ECO:0000313" key="2">
    <source>
        <dbReference type="EMBL" id="NDW46321.1"/>
    </source>
</evidence>
<dbReference type="Pfam" id="PF01381">
    <property type="entry name" value="HTH_3"/>
    <property type="match status" value="1"/>
</dbReference>
<gene>
    <name evidence="2" type="ORF">G0P99_15245</name>
</gene>